<dbReference type="PIRSF" id="PIRSF003230">
    <property type="entry name" value="YbgC"/>
    <property type="match status" value="1"/>
</dbReference>
<comment type="similarity">
    <text evidence="1">Belongs to the 4-hydroxybenzoyl-CoA thioesterase family.</text>
</comment>
<gene>
    <name evidence="3" type="ORF">BECKFM1743A_GA0114220_1003914</name>
    <name evidence="5" type="ORF">BECKFM1743B_GA0114221_101666</name>
    <name evidence="4" type="ORF">BECKFM1743C_GA0114222_101582</name>
</gene>
<dbReference type="Gene3D" id="3.10.129.10">
    <property type="entry name" value="Hotdog Thioesterase"/>
    <property type="match status" value="1"/>
</dbReference>
<dbReference type="SUPFAM" id="SSF54637">
    <property type="entry name" value="Thioesterase/thiol ester dehydrase-isomerase"/>
    <property type="match status" value="1"/>
</dbReference>
<dbReference type="EMBL" id="CAADFL010000166">
    <property type="protein sequence ID" value="VFK11066.1"/>
    <property type="molecule type" value="Genomic_DNA"/>
</dbReference>
<dbReference type="CDD" id="cd00586">
    <property type="entry name" value="4HBT"/>
    <property type="match status" value="1"/>
</dbReference>
<evidence type="ECO:0000313" key="5">
    <source>
        <dbReference type="EMBL" id="VFK11066.1"/>
    </source>
</evidence>
<dbReference type="Pfam" id="PF13279">
    <property type="entry name" value="4HBT_2"/>
    <property type="match status" value="1"/>
</dbReference>
<dbReference type="EMBL" id="CAADEZ010000039">
    <property type="protein sequence ID" value="VFJ46688.1"/>
    <property type="molecule type" value="Genomic_DNA"/>
</dbReference>
<dbReference type="GO" id="GO:0047617">
    <property type="term" value="F:fatty acyl-CoA hydrolase activity"/>
    <property type="evidence" value="ECO:0007669"/>
    <property type="project" value="TreeGrafter"/>
</dbReference>
<proteinExistence type="inferred from homology"/>
<dbReference type="FunFam" id="3.10.129.10:FF:000004">
    <property type="entry name" value="Tol-pal system-associated acyl-CoA thioesterase"/>
    <property type="match status" value="1"/>
</dbReference>
<dbReference type="InterPro" id="IPR029069">
    <property type="entry name" value="HotDog_dom_sf"/>
</dbReference>
<evidence type="ECO:0000313" key="4">
    <source>
        <dbReference type="EMBL" id="VFJ55462.1"/>
    </source>
</evidence>
<dbReference type="PANTHER" id="PTHR31793:SF37">
    <property type="entry name" value="ACYL-COA THIOESTER HYDROLASE YBGC"/>
    <property type="match status" value="1"/>
</dbReference>
<dbReference type="AlphaFoldDB" id="A0A450SNN1"/>
<evidence type="ECO:0000256" key="1">
    <source>
        <dbReference type="ARBA" id="ARBA00005953"/>
    </source>
</evidence>
<dbReference type="InterPro" id="IPR050563">
    <property type="entry name" value="4-hydroxybenzoyl-CoA_TE"/>
</dbReference>
<dbReference type="InterPro" id="IPR006684">
    <property type="entry name" value="YbgC/YbaW"/>
</dbReference>
<keyword evidence="2 4" id="KW-0378">Hydrolase</keyword>
<dbReference type="InterPro" id="IPR014166">
    <property type="entry name" value="Tol-Pal_acyl-CoA_thioesterase"/>
</dbReference>
<accession>A0A450SNN1</accession>
<sequence>MSLPDNHLTLPVRVYHEDVDDMGVVYYANYLKFMSRARSEWLRSMDFDQVMFMREQRITFAIRKVSLDFLHPARLDDELIVGAALQRFGPASLNFDQKVSLASGELLCRGYVKLACIDIDTLHPCKIPADLIVKLT</sequence>
<dbReference type="NCBIfam" id="TIGR00051">
    <property type="entry name" value="YbgC/FadM family acyl-CoA thioesterase"/>
    <property type="match status" value="1"/>
</dbReference>
<reference evidence="4" key="1">
    <citation type="submission" date="2019-02" db="EMBL/GenBank/DDBJ databases">
        <authorList>
            <person name="Gruber-Vodicka R. H."/>
            <person name="Seah K. B. B."/>
        </authorList>
    </citation>
    <scope>NUCLEOTIDE SEQUENCE</scope>
    <source>
        <strain evidence="3">BECK_BZ163</strain>
        <strain evidence="5">BECK_BZ164</strain>
        <strain evidence="4">BECK_BZ165</strain>
    </source>
</reference>
<dbReference type="EMBL" id="CAADFA010000158">
    <property type="protein sequence ID" value="VFJ55462.1"/>
    <property type="molecule type" value="Genomic_DNA"/>
</dbReference>
<protein>
    <submittedName>
        <fullName evidence="4">Acyl-CoA thioester hydrolase</fullName>
    </submittedName>
</protein>
<name>A0A450SNN1_9GAMM</name>
<dbReference type="NCBIfam" id="TIGR02799">
    <property type="entry name" value="thio_ybgC"/>
    <property type="match status" value="1"/>
</dbReference>
<organism evidence="4">
    <name type="scientific">Candidatus Kentrum sp. FM</name>
    <dbReference type="NCBI Taxonomy" id="2126340"/>
    <lineage>
        <taxon>Bacteria</taxon>
        <taxon>Pseudomonadati</taxon>
        <taxon>Pseudomonadota</taxon>
        <taxon>Gammaproteobacteria</taxon>
        <taxon>Candidatus Kentrum</taxon>
    </lineage>
</organism>
<evidence type="ECO:0000256" key="2">
    <source>
        <dbReference type="ARBA" id="ARBA00022801"/>
    </source>
</evidence>
<evidence type="ECO:0000313" key="3">
    <source>
        <dbReference type="EMBL" id="VFJ46688.1"/>
    </source>
</evidence>
<dbReference type="PANTHER" id="PTHR31793">
    <property type="entry name" value="4-HYDROXYBENZOYL-COA THIOESTERASE FAMILY MEMBER"/>
    <property type="match status" value="1"/>
</dbReference>